<keyword evidence="4" id="KW-1185">Reference proteome</keyword>
<protein>
    <submittedName>
        <fullName evidence="3">Site-specific DNA-methyltransferase (Adenine-specific)</fullName>
        <ecNumber evidence="3">2.1.1.72</ecNumber>
    </submittedName>
</protein>
<dbReference type="InterPro" id="IPR002052">
    <property type="entry name" value="DNA_methylase_N6_adenine_CS"/>
</dbReference>
<evidence type="ECO:0000256" key="1">
    <source>
        <dbReference type="SAM" id="MobiDB-lite"/>
    </source>
</evidence>
<reference evidence="3 4" key="1">
    <citation type="submission" date="2021-03" db="EMBL/GenBank/DDBJ databases">
        <title>Sequencing the genomes of 1000 actinobacteria strains.</title>
        <authorList>
            <person name="Klenk H.-P."/>
        </authorList>
    </citation>
    <scope>NUCLEOTIDE SEQUENCE [LARGE SCALE GENOMIC DNA]</scope>
    <source>
        <strain evidence="3 4">DSM 15454</strain>
    </source>
</reference>
<organism evidence="3 4">
    <name type="scientific">Paeniglutamicibacter psychrophenolicus</name>
    <dbReference type="NCBI Taxonomy" id="257454"/>
    <lineage>
        <taxon>Bacteria</taxon>
        <taxon>Bacillati</taxon>
        <taxon>Actinomycetota</taxon>
        <taxon>Actinomycetes</taxon>
        <taxon>Micrococcales</taxon>
        <taxon>Micrococcaceae</taxon>
        <taxon>Paeniglutamicibacter</taxon>
    </lineage>
</organism>
<dbReference type="Pfam" id="PF07669">
    <property type="entry name" value="Eco57I"/>
    <property type="match status" value="1"/>
</dbReference>
<feature type="domain" description="Type II methyltransferase M.TaqI-like" evidence="2">
    <location>
        <begin position="92"/>
        <end position="261"/>
    </location>
</feature>
<dbReference type="InterPro" id="IPR029063">
    <property type="entry name" value="SAM-dependent_MTases_sf"/>
</dbReference>
<sequence>MTTTRFGQHVPDILDCLAQLSNDEVPTPPKLARAMLDLLPDDVWRRPDFVWLDPFSKSGVFLREIATRLFEGLADWEPDFAVRREHILRSMLHGASITEMTGIISRRSLYCSANASGPHSIVRFAEPQGNLPFIPAAHDFQANGRCSLCNAPEELERGEGRENYAYSFIHGTYPTQEMANMKFDVIVGNPPYQIDSDGNTRTMPIYQKFVDQAIALDPRYVLMITPSRWFAGGLGLDDFRTRMIADRRLAKLVDNPKIFDCFPGVKIRGGVSYFLWDREHHDDTEFSTRIDGTIRSTVRRDLRKGEGVLVRDNRAAVIIERVAQLGYPSVEETFGPQVPFGLRTNFAGSLESPFPNSIPLIYGTRVGYVRDDQLERNHAWVDRWKVLLPKASSGDTPLDGEGNIIDVVTGAPIALAPGSACTQTYFVAGVFHSAAETENYANYLATKFVRFLVLQRKVTQDITPDRFRFAPMLDMTRSWTDEELYDHFQLTPEERDYINLTIKPRSVNLSLDSPIPASHLSGGSKYRPGAGAEAPETDK</sequence>
<dbReference type="Proteomes" id="UP000766570">
    <property type="component" value="Unassembled WGS sequence"/>
</dbReference>
<accession>A0ABS4WJR7</accession>
<comment type="caution">
    <text evidence="3">The sequence shown here is derived from an EMBL/GenBank/DDBJ whole genome shotgun (WGS) entry which is preliminary data.</text>
</comment>
<evidence type="ECO:0000313" key="4">
    <source>
        <dbReference type="Proteomes" id="UP000766570"/>
    </source>
</evidence>
<evidence type="ECO:0000259" key="2">
    <source>
        <dbReference type="Pfam" id="PF07669"/>
    </source>
</evidence>
<gene>
    <name evidence="3" type="ORF">JOF46_004434</name>
</gene>
<feature type="region of interest" description="Disordered" evidence="1">
    <location>
        <begin position="519"/>
        <end position="539"/>
    </location>
</feature>
<proteinExistence type="predicted"/>
<dbReference type="GO" id="GO:0009007">
    <property type="term" value="F:site-specific DNA-methyltransferase (adenine-specific) activity"/>
    <property type="evidence" value="ECO:0007669"/>
    <property type="project" value="UniProtKB-EC"/>
</dbReference>
<keyword evidence="3" id="KW-0489">Methyltransferase</keyword>
<dbReference type="InterPro" id="IPR011639">
    <property type="entry name" value="MethylTrfase_TaqI-like_dom"/>
</dbReference>
<dbReference type="RefSeq" id="WP_209912182.1">
    <property type="nucleotide sequence ID" value="NZ_BAAAMI010000027.1"/>
</dbReference>
<dbReference type="PROSITE" id="PS00092">
    <property type="entry name" value="N6_MTASE"/>
    <property type="match status" value="1"/>
</dbReference>
<dbReference type="SUPFAM" id="SSF53335">
    <property type="entry name" value="S-adenosyl-L-methionine-dependent methyltransferases"/>
    <property type="match status" value="1"/>
</dbReference>
<keyword evidence="3" id="KW-0808">Transferase</keyword>
<dbReference type="EC" id="2.1.1.72" evidence="3"/>
<dbReference type="Gene3D" id="3.40.50.150">
    <property type="entry name" value="Vaccinia Virus protein VP39"/>
    <property type="match status" value="1"/>
</dbReference>
<name>A0ABS4WJR7_9MICC</name>
<dbReference type="GO" id="GO:0032259">
    <property type="term" value="P:methylation"/>
    <property type="evidence" value="ECO:0007669"/>
    <property type="project" value="UniProtKB-KW"/>
</dbReference>
<evidence type="ECO:0000313" key="3">
    <source>
        <dbReference type="EMBL" id="MBP2376445.1"/>
    </source>
</evidence>
<dbReference type="EMBL" id="JAGIOE010000002">
    <property type="protein sequence ID" value="MBP2376445.1"/>
    <property type="molecule type" value="Genomic_DNA"/>
</dbReference>